<dbReference type="CDD" id="cd06261">
    <property type="entry name" value="TM_PBP2"/>
    <property type="match status" value="2"/>
</dbReference>
<dbReference type="InterPro" id="IPR035906">
    <property type="entry name" value="MetI-like_sf"/>
</dbReference>
<comment type="similarity">
    <text evidence="8">Belongs to the binding-protein-dependent transport system permease family.</text>
</comment>
<feature type="region of interest" description="Disordered" evidence="9">
    <location>
        <begin position="1"/>
        <end position="23"/>
    </location>
</feature>
<dbReference type="SUPFAM" id="SSF161098">
    <property type="entry name" value="MetI-like"/>
    <property type="match status" value="2"/>
</dbReference>
<evidence type="ECO:0000256" key="6">
    <source>
        <dbReference type="ARBA" id="ARBA00022989"/>
    </source>
</evidence>
<keyword evidence="4" id="KW-0997">Cell inner membrane</keyword>
<name>A0A919P9P1_9CELL</name>
<keyword evidence="6 8" id="KW-1133">Transmembrane helix</keyword>
<feature type="transmembrane region" description="Helical" evidence="8">
    <location>
        <begin position="159"/>
        <end position="178"/>
    </location>
</feature>
<feature type="transmembrane region" description="Helical" evidence="8">
    <location>
        <begin position="320"/>
        <end position="343"/>
    </location>
</feature>
<dbReference type="GO" id="GO:0005886">
    <property type="term" value="C:plasma membrane"/>
    <property type="evidence" value="ECO:0007669"/>
    <property type="project" value="UniProtKB-SubCell"/>
</dbReference>
<feature type="transmembrane region" description="Helical" evidence="8">
    <location>
        <begin position="457"/>
        <end position="476"/>
    </location>
</feature>
<evidence type="ECO:0000313" key="11">
    <source>
        <dbReference type="EMBL" id="GIG23444.1"/>
    </source>
</evidence>
<evidence type="ECO:0000256" key="3">
    <source>
        <dbReference type="ARBA" id="ARBA00022475"/>
    </source>
</evidence>
<keyword evidence="12" id="KW-1185">Reference proteome</keyword>
<comment type="caution">
    <text evidence="11">The sequence shown here is derived from an EMBL/GenBank/DDBJ whole genome shotgun (WGS) entry which is preliminary data.</text>
</comment>
<keyword evidence="7 8" id="KW-0472">Membrane</keyword>
<dbReference type="Gene3D" id="1.10.3720.10">
    <property type="entry name" value="MetI-like"/>
    <property type="match status" value="2"/>
</dbReference>
<comment type="subcellular location">
    <subcellularLocation>
        <location evidence="1">Cell inner membrane</location>
        <topology evidence="1">Multi-pass membrane protein</topology>
    </subcellularLocation>
    <subcellularLocation>
        <location evidence="8">Cell membrane</location>
        <topology evidence="8">Multi-pass membrane protein</topology>
    </subcellularLocation>
</comment>
<gene>
    <name evidence="11" type="ORF">Cch01nite_41680</name>
</gene>
<dbReference type="AlphaFoldDB" id="A0A919P9P1"/>
<reference evidence="11" key="1">
    <citation type="submission" date="2021-01" db="EMBL/GenBank/DDBJ databases">
        <title>Whole genome shotgun sequence of Cellulomonas chitinilytica NBRC 110799.</title>
        <authorList>
            <person name="Komaki H."/>
            <person name="Tamura T."/>
        </authorList>
    </citation>
    <scope>NUCLEOTIDE SEQUENCE</scope>
    <source>
        <strain evidence="11">NBRC 110799</strain>
    </source>
</reference>
<feature type="transmembrane region" description="Helical" evidence="8">
    <location>
        <begin position="555"/>
        <end position="576"/>
    </location>
</feature>
<proteinExistence type="inferred from homology"/>
<evidence type="ECO:0000256" key="1">
    <source>
        <dbReference type="ARBA" id="ARBA00004429"/>
    </source>
</evidence>
<feature type="transmembrane region" description="Helical" evidence="8">
    <location>
        <begin position="84"/>
        <end position="108"/>
    </location>
</feature>
<feature type="transmembrane region" description="Helical" evidence="8">
    <location>
        <begin position="381"/>
        <end position="400"/>
    </location>
</feature>
<keyword evidence="2 8" id="KW-0813">Transport</keyword>
<feature type="transmembrane region" description="Helical" evidence="8">
    <location>
        <begin position="211"/>
        <end position="239"/>
    </location>
</feature>
<evidence type="ECO:0000256" key="4">
    <source>
        <dbReference type="ARBA" id="ARBA00022519"/>
    </source>
</evidence>
<dbReference type="PANTHER" id="PTHR43357:SF4">
    <property type="entry name" value="INNER MEMBRANE ABC TRANSPORTER PERMEASE PROTEIN YDCV"/>
    <property type="match status" value="1"/>
</dbReference>
<keyword evidence="5 8" id="KW-0812">Transmembrane</keyword>
<protein>
    <submittedName>
        <fullName evidence="11">ABC transporter permease</fullName>
    </submittedName>
</protein>
<evidence type="ECO:0000313" key="12">
    <source>
        <dbReference type="Proteomes" id="UP000632740"/>
    </source>
</evidence>
<evidence type="ECO:0000256" key="8">
    <source>
        <dbReference type="RuleBase" id="RU363032"/>
    </source>
</evidence>
<dbReference type="InterPro" id="IPR000515">
    <property type="entry name" value="MetI-like"/>
</dbReference>
<evidence type="ECO:0000256" key="9">
    <source>
        <dbReference type="SAM" id="MobiDB-lite"/>
    </source>
</evidence>
<feature type="transmembrane region" description="Helical" evidence="8">
    <location>
        <begin position="120"/>
        <end position="139"/>
    </location>
</feature>
<evidence type="ECO:0000256" key="5">
    <source>
        <dbReference type="ARBA" id="ARBA00022692"/>
    </source>
</evidence>
<dbReference type="EMBL" id="BONK01000019">
    <property type="protein sequence ID" value="GIG23444.1"/>
    <property type="molecule type" value="Genomic_DNA"/>
</dbReference>
<sequence length="588" mass="61192">MSTATATRPDLPVTGGPGRVARPSRPSAGQVLFWSAAVAVPLLFLGVFFAWPVVVMVGRGFVTDGHLDLSAFAEVFSRPRTWRIVGLTLAQASIATALSVLLGLPGAYVLHRRRFRGRSVVRALVTVPFVLPTVVVGVAFRSLLVDGGPLGFLHLDGTFAAIVSALVFFNYAVVVRAVGGLWERLDPRAAQAARALGASPWRAFRTVTLPALTPAIASAASLTFLFCATAFGTVLVLGGLQFGTIETEIWIQTTQFLDLRAAAVLSVVQLVVVAGVLVVAGRARSRQERALALGAPSQTVRALTLRRPAGRPRGDGHAPALAAAAVTAVVVALLALPLVNLVVRSLRVGDRWGLDHYTALGTTGGALTVTVWQATLNSLRVAVDATVLALVVGGLVALVVSRRPRRTAGRRAVAGLDALFMLPLGVSAVTVGFGFLLSMHHPFGLDVDLRTSPVLVPIAQAVVAVPLVVRTVLPVLRAIDPRLREAAATLGAGPGRVLRTVDLTIAARSVGLAVGFAFAASLGEFGATSFLARPDRPTLPVVIFRLIGRPGADTYGMALAASVVLAVLTAGIVAACERLRAAGAGGEW</sequence>
<accession>A0A919P9P1</accession>
<dbReference type="Pfam" id="PF00528">
    <property type="entry name" value="BPD_transp_1"/>
    <property type="match status" value="1"/>
</dbReference>
<feature type="transmembrane region" description="Helical" evidence="8">
    <location>
        <begin position="412"/>
        <end position="437"/>
    </location>
</feature>
<dbReference type="GO" id="GO:0055085">
    <property type="term" value="P:transmembrane transport"/>
    <property type="evidence" value="ECO:0007669"/>
    <property type="project" value="InterPro"/>
</dbReference>
<feature type="transmembrane region" description="Helical" evidence="8">
    <location>
        <begin position="31"/>
        <end position="51"/>
    </location>
</feature>
<dbReference type="Proteomes" id="UP000632740">
    <property type="component" value="Unassembled WGS sequence"/>
</dbReference>
<evidence type="ECO:0000256" key="7">
    <source>
        <dbReference type="ARBA" id="ARBA00023136"/>
    </source>
</evidence>
<feature type="domain" description="ABC transmembrane type-1" evidence="10">
    <location>
        <begin position="375"/>
        <end position="576"/>
    </location>
</feature>
<dbReference type="PANTHER" id="PTHR43357">
    <property type="entry name" value="INNER MEMBRANE ABC TRANSPORTER PERMEASE PROTEIN YDCV"/>
    <property type="match status" value="1"/>
</dbReference>
<feature type="transmembrane region" description="Helical" evidence="8">
    <location>
        <begin position="509"/>
        <end position="532"/>
    </location>
</feature>
<keyword evidence="3" id="KW-1003">Cell membrane</keyword>
<dbReference type="PROSITE" id="PS50928">
    <property type="entry name" value="ABC_TM1"/>
    <property type="match status" value="2"/>
</dbReference>
<evidence type="ECO:0000256" key="2">
    <source>
        <dbReference type="ARBA" id="ARBA00022448"/>
    </source>
</evidence>
<evidence type="ECO:0000259" key="10">
    <source>
        <dbReference type="PROSITE" id="PS50928"/>
    </source>
</evidence>
<feature type="domain" description="ABC transmembrane type-1" evidence="10">
    <location>
        <begin position="85"/>
        <end position="280"/>
    </location>
</feature>
<organism evidence="11 12">
    <name type="scientific">Cellulomonas chitinilytica</name>
    <dbReference type="NCBI Taxonomy" id="398759"/>
    <lineage>
        <taxon>Bacteria</taxon>
        <taxon>Bacillati</taxon>
        <taxon>Actinomycetota</taxon>
        <taxon>Actinomycetes</taxon>
        <taxon>Micrococcales</taxon>
        <taxon>Cellulomonadaceae</taxon>
        <taxon>Cellulomonas</taxon>
    </lineage>
</organism>
<feature type="transmembrane region" description="Helical" evidence="8">
    <location>
        <begin position="259"/>
        <end position="280"/>
    </location>
</feature>
<dbReference type="RefSeq" id="WP_203758446.1">
    <property type="nucleotide sequence ID" value="NZ_BONK01000019.1"/>
</dbReference>